<dbReference type="Gene3D" id="3.90.79.10">
    <property type="entry name" value="Nucleoside Triphosphate Pyrophosphohydrolase"/>
    <property type="match status" value="1"/>
</dbReference>
<evidence type="ECO:0000259" key="4">
    <source>
        <dbReference type="PROSITE" id="PS51462"/>
    </source>
</evidence>
<sequence length="156" mass="18063">MTGMKTIVNALLRSPEGILMIRKPSTGFWFLPGGKLEPGESPEEGVVREVFEETGLLPLEMRLRGEFLLRFVDNVKEERKLYTFEVSRWEGDVDFLCREGSLAWQKVEHLDFLPMPDGDRRAILELLGRESFLHGEFLYREDYTLVAHRLTGTLFV</sequence>
<dbReference type="PANTHER" id="PTHR43046:SF2">
    <property type="entry name" value="8-OXO-DGTP DIPHOSPHATASE-RELATED"/>
    <property type="match status" value="1"/>
</dbReference>
<reference evidence="5 6" key="1">
    <citation type="submission" date="2017-08" db="EMBL/GenBank/DDBJ databases">
        <title>Burning lignite coal seam in the remote Altai Mountains harbors a hydrogen-driven thermophilic microbial community.</title>
        <authorList>
            <person name="Kadnikov V.V."/>
            <person name="Mardanov A.V."/>
            <person name="Ivasenko D."/>
            <person name="Beletsky A.V."/>
            <person name="Karnachuk O.V."/>
            <person name="Ravin N.V."/>
        </authorList>
    </citation>
    <scope>NUCLEOTIDE SEQUENCE [LARGE SCALE GENOMIC DNA]</scope>
    <source>
        <strain evidence="5">AL31</strain>
    </source>
</reference>
<evidence type="ECO:0000256" key="3">
    <source>
        <dbReference type="RuleBase" id="RU003476"/>
    </source>
</evidence>
<name>A0A2T5G409_9BACL</name>
<comment type="similarity">
    <text evidence="3">Belongs to the Nudix hydrolase family.</text>
</comment>
<dbReference type="InterPro" id="IPR020476">
    <property type="entry name" value="Nudix_hydrolase"/>
</dbReference>
<protein>
    <submittedName>
        <fullName evidence="5">Mutator mutT protein (7,8-dihydro-8-oxoguanine-triphosphatase)</fullName>
    </submittedName>
</protein>
<proteinExistence type="inferred from homology"/>
<gene>
    <name evidence="5" type="ORF">BLITH_1457</name>
</gene>
<dbReference type="InterPro" id="IPR015797">
    <property type="entry name" value="NUDIX_hydrolase-like_dom_sf"/>
</dbReference>
<dbReference type="Proteomes" id="UP000244016">
    <property type="component" value="Unassembled WGS sequence"/>
</dbReference>
<dbReference type="EMBL" id="PEBW01000009">
    <property type="protein sequence ID" value="PTQ50918.1"/>
    <property type="molecule type" value="Genomic_DNA"/>
</dbReference>
<organism evidence="5 6">
    <name type="scientific">Brockia lithotrophica</name>
    <dbReference type="NCBI Taxonomy" id="933949"/>
    <lineage>
        <taxon>Bacteria</taxon>
        <taxon>Bacillati</taxon>
        <taxon>Bacillota</taxon>
        <taxon>Bacilli</taxon>
        <taxon>Bacillales</taxon>
        <taxon>Bacillales Family X. Incertae Sedis</taxon>
        <taxon>Brockia</taxon>
    </lineage>
</organism>
<dbReference type="Pfam" id="PF00293">
    <property type="entry name" value="NUDIX"/>
    <property type="match status" value="1"/>
</dbReference>
<evidence type="ECO:0000256" key="2">
    <source>
        <dbReference type="ARBA" id="ARBA00022801"/>
    </source>
</evidence>
<dbReference type="PROSITE" id="PS51462">
    <property type="entry name" value="NUDIX"/>
    <property type="match status" value="1"/>
</dbReference>
<dbReference type="PANTHER" id="PTHR43046">
    <property type="entry name" value="GDP-MANNOSE MANNOSYL HYDROLASE"/>
    <property type="match status" value="1"/>
</dbReference>
<dbReference type="PRINTS" id="PR00502">
    <property type="entry name" value="NUDIXFAMILY"/>
</dbReference>
<evidence type="ECO:0000313" key="6">
    <source>
        <dbReference type="Proteomes" id="UP000244016"/>
    </source>
</evidence>
<keyword evidence="2 3" id="KW-0378">Hydrolase</keyword>
<evidence type="ECO:0000256" key="1">
    <source>
        <dbReference type="ARBA" id="ARBA00001946"/>
    </source>
</evidence>
<comment type="caution">
    <text evidence="5">The sequence shown here is derived from an EMBL/GenBank/DDBJ whole genome shotgun (WGS) entry which is preliminary data.</text>
</comment>
<dbReference type="InterPro" id="IPR020084">
    <property type="entry name" value="NUDIX_hydrolase_CS"/>
</dbReference>
<comment type="cofactor">
    <cofactor evidence="1">
        <name>Mg(2+)</name>
        <dbReference type="ChEBI" id="CHEBI:18420"/>
    </cofactor>
</comment>
<dbReference type="InterPro" id="IPR000086">
    <property type="entry name" value="NUDIX_hydrolase_dom"/>
</dbReference>
<evidence type="ECO:0000313" key="5">
    <source>
        <dbReference type="EMBL" id="PTQ50918.1"/>
    </source>
</evidence>
<dbReference type="SUPFAM" id="SSF55811">
    <property type="entry name" value="Nudix"/>
    <property type="match status" value="1"/>
</dbReference>
<dbReference type="AlphaFoldDB" id="A0A2T5G409"/>
<accession>A0A2T5G409</accession>
<feature type="domain" description="Nudix hydrolase" evidence="4">
    <location>
        <begin position="3"/>
        <end position="129"/>
    </location>
</feature>
<dbReference type="GO" id="GO:0016787">
    <property type="term" value="F:hydrolase activity"/>
    <property type="evidence" value="ECO:0007669"/>
    <property type="project" value="UniProtKB-KW"/>
</dbReference>
<dbReference type="PROSITE" id="PS00893">
    <property type="entry name" value="NUDIX_BOX"/>
    <property type="match status" value="1"/>
</dbReference>